<evidence type="ECO:0000256" key="9">
    <source>
        <dbReference type="ARBA" id="ARBA00023268"/>
    </source>
</evidence>
<keyword evidence="4 10" id="KW-0808">Transferase</keyword>
<dbReference type="PANTHER" id="PTHR13847:SF283">
    <property type="entry name" value="TRNA 5-METHYLAMINOMETHYL-2-THIOURIDINE BIOSYNTHESIS BIFUNCTIONAL PROTEIN MNMC"/>
    <property type="match status" value="1"/>
</dbReference>
<feature type="region of interest" description="tRNA (mnm(5)s(2)U34)-methyltransferase" evidence="10">
    <location>
        <begin position="1"/>
        <end position="231"/>
    </location>
</feature>
<dbReference type="Gene3D" id="3.30.9.10">
    <property type="entry name" value="D-Amino Acid Oxidase, subunit A, domain 2"/>
    <property type="match status" value="1"/>
</dbReference>
<name>V4PIZ6_9CAUL</name>
<evidence type="ECO:0000256" key="7">
    <source>
        <dbReference type="ARBA" id="ARBA00022827"/>
    </source>
</evidence>
<keyword evidence="3 10" id="KW-0285">Flavoprotein</keyword>
<dbReference type="GO" id="GO:0016645">
    <property type="term" value="F:oxidoreductase activity, acting on the CH-NH group of donors"/>
    <property type="evidence" value="ECO:0007669"/>
    <property type="project" value="InterPro"/>
</dbReference>
<keyword evidence="9 10" id="KW-0511">Multifunctional enzyme</keyword>
<evidence type="ECO:0000259" key="11">
    <source>
        <dbReference type="Pfam" id="PF01266"/>
    </source>
</evidence>
<proteinExistence type="inferred from homology"/>
<dbReference type="Gene3D" id="3.50.50.60">
    <property type="entry name" value="FAD/NAD(P)-binding domain"/>
    <property type="match status" value="1"/>
</dbReference>
<dbReference type="Pfam" id="PF05430">
    <property type="entry name" value="Methyltransf_30"/>
    <property type="match status" value="1"/>
</dbReference>
<evidence type="ECO:0000256" key="10">
    <source>
        <dbReference type="HAMAP-Rule" id="MF_01102"/>
    </source>
</evidence>
<comment type="similarity">
    <text evidence="10">In the C-terminal section; belongs to the DAO family.</text>
</comment>
<evidence type="ECO:0000256" key="2">
    <source>
        <dbReference type="ARBA" id="ARBA00022603"/>
    </source>
</evidence>
<dbReference type="GO" id="GO:0002097">
    <property type="term" value="P:tRNA wobble base modification"/>
    <property type="evidence" value="ECO:0007669"/>
    <property type="project" value="UniProtKB-UniRule"/>
</dbReference>
<dbReference type="InterPro" id="IPR008471">
    <property type="entry name" value="MnmC-like_methylTransf"/>
</dbReference>
<feature type="domain" description="MnmC-like methyltransferase" evidence="12">
    <location>
        <begin position="109"/>
        <end position="229"/>
    </location>
</feature>
<dbReference type="InterPro" id="IPR036188">
    <property type="entry name" value="FAD/NAD-bd_sf"/>
</dbReference>
<dbReference type="GO" id="GO:0050660">
    <property type="term" value="F:flavin adenine dinucleotide binding"/>
    <property type="evidence" value="ECO:0007669"/>
    <property type="project" value="UniProtKB-UniRule"/>
</dbReference>
<dbReference type="InterPro" id="IPR029063">
    <property type="entry name" value="SAM-dependent_MTases_sf"/>
</dbReference>
<evidence type="ECO:0000256" key="3">
    <source>
        <dbReference type="ARBA" id="ARBA00022630"/>
    </source>
</evidence>
<dbReference type="NCBIfam" id="TIGR03197">
    <property type="entry name" value="MnmC_Cterm"/>
    <property type="match status" value="1"/>
</dbReference>
<dbReference type="eggNOG" id="COG0665">
    <property type="taxonomic scope" value="Bacteria"/>
</dbReference>
<dbReference type="Pfam" id="PF01266">
    <property type="entry name" value="DAO"/>
    <property type="match status" value="1"/>
</dbReference>
<evidence type="ECO:0000256" key="4">
    <source>
        <dbReference type="ARBA" id="ARBA00022679"/>
    </source>
</evidence>
<dbReference type="Gene3D" id="3.40.50.150">
    <property type="entry name" value="Vaccinia Virus protein VP39"/>
    <property type="match status" value="1"/>
</dbReference>
<gene>
    <name evidence="10" type="primary">mnmC</name>
    <name evidence="13" type="ORF">ABENE_04385</name>
</gene>
<keyword evidence="14" id="KW-1185">Reference proteome</keyword>
<keyword evidence="1 10" id="KW-0963">Cytoplasm</keyword>
<dbReference type="STRING" id="1121022.GCA_000376105_00184"/>
<feature type="region of interest" description="FAD-dependent cmnm(5)s(2)U34 oxidoreductase" evidence="10">
    <location>
        <begin position="247"/>
        <end position="595"/>
    </location>
</feature>
<dbReference type="HAMAP" id="MF_01102">
    <property type="entry name" value="MnmC"/>
    <property type="match status" value="1"/>
</dbReference>
<sequence length="595" mass="63531">MSTNDPELYFAEDGAPRSGLFGDIYYSLQDGLSESRAVFLGGCHMPDVWQGKSDFSLLELGFGTGLNIAAVMQLWAQTRAPGAHLHIFSVEGFLMSAEDAGKALANWPELGDFTQGLLAQWPKQRRGFHYMDFPQWGVSLTLGLMEVRDALMQWQGGADAAFLDGFSPALNPGMWGEDVLALIATKVRPGARLATFTVAGFVRRGLQAAGFEIEKHPGFGRKRERLEAVFAGEVVTRPERPRKLAIIGAGIAGCALVHQARGLGLQIDFYDSDGVGAGASGNTAALVTPRLDAGDNEISALFADAFAYAGQLYRRLCPEAIIGEGVLQCEATPRDASRFERIAGQAAFAPEDIELFDAGEAADVPQAKGLTLNTALWLRPQPVLEALLGGEATIIAKITGFQARPEGGYSLVSDEGANLGPYDAVIFACGEGVFDMDYAARYDLKPVRGQVECVADIAPLESALSWGGYAIPLDGGFLFGATHERDDRGTEVREADRARNLDSLAKAMPERGARIASGPFQSRASIRVMTRDYLPVVGTVGEGVYVMTGLAARGFCLAPLLAKALLAGIIDVPSVLPVVAESLLSPQRLERVSSV</sequence>
<dbReference type="InterPro" id="IPR023032">
    <property type="entry name" value="tRNA_MAMT_biosynth_bifunc_MnmC"/>
</dbReference>
<protein>
    <recommendedName>
        <fullName evidence="10">tRNA 5-methylaminomethyl-2-thiouridine biosynthesis bifunctional protein MnmC</fullName>
        <shortName evidence="10">tRNA mnm(5)s(2)U biosynthesis bifunctional protein</shortName>
    </recommendedName>
    <domain>
        <recommendedName>
            <fullName evidence="10">tRNA (mnm(5)s(2)U34)-methyltransferase</fullName>
            <ecNumber evidence="10">2.1.1.61</ecNumber>
        </recommendedName>
    </domain>
    <domain>
        <recommendedName>
            <fullName evidence="10">FAD-dependent cmnm(5)s(2)U34 oxidoreductase</fullName>
            <ecNumber evidence="10">1.5.-.-</ecNumber>
        </recommendedName>
    </domain>
</protein>
<dbReference type="InterPro" id="IPR006076">
    <property type="entry name" value="FAD-dep_OxRdtase"/>
</dbReference>
<dbReference type="Proteomes" id="UP000017837">
    <property type="component" value="Unassembled WGS sequence"/>
</dbReference>
<evidence type="ECO:0000259" key="12">
    <source>
        <dbReference type="Pfam" id="PF05430"/>
    </source>
</evidence>
<evidence type="ECO:0000256" key="5">
    <source>
        <dbReference type="ARBA" id="ARBA00022691"/>
    </source>
</evidence>
<dbReference type="eggNOG" id="COG4121">
    <property type="taxonomic scope" value="Bacteria"/>
</dbReference>
<accession>V4PIZ6</accession>
<dbReference type="InterPro" id="IPR047785">
    <property type="entry name" value="tRNA_MNMC2"/>
</dbReference>
<keyword evidence="7 10" id="KW-0274">FAD</keyword>
<comment type="catalytic activity">
    <reaction evidence="10">
        <text>5-aminomethyl-2-thiouridine(34) in tRNA + S-adenosyl-L-methionine = 5-methylaminomethyl-2-thiouridine(34) in tRNA + S-adenosyl-L-homocysteine + H(+)</text>
        <dbReference type="Rhea" id="RHEA:19569"/>
        <dbReference type="Rhea" id="RHEA-COMP:10195"/>
        <dbReference type="Rhea" id="RHEA-COMP:10197"/>
        <dbReference type="ChEBI" id="CHEBI:15378"/>
        <dbReference type="ChEBI" id="CHEBI:57856"/>
        <dbReference type="ChEBI" id="CHEBI:59789"/>
        <dbReference type="ChEBI" id="CHEBI:74454"/>
        <dbReference type="ChEBI" id="CHEBI:74455"/>
        <dbReference type="EC" id="2.1.1.61"/>
    </reaction>
</comment>
<comment type="function">
    <text evidence="10">Catalyzes the last two steps in the biosynthesis of 5-methylaminomethyl-2-thiouridine (mnm(5)s(2)U) at the wobble position (U34) in tRNA. Catalyzes the FAD-dependent demodification of cmnm(5)s(2)U34 to nm(5)s(2)U34, followed by the transfer of a methyl group from S-adenosyl-L-methionine to nm(5)s(2)U34, to form mnm(5)s(2)U34.</text>
</comment>
<evidence type="ECO:0000313" key="14">
    <source>
        <dbReference type="Proteomes" id="UP000017837"/>
    </source>
</evidence>
<dbReference type="SUPFAM" id="SSF51905">
    <property type="entry name" value="FAD/NAD(P)-binding domain"/>
    <property type="match status" value="1"/>
</dbReference>
<keyword evidence="6 10" id="KW-0819">tRNA processing</keyword>
<reference evidence="13 14" key="1">
    <citation type="journal article" date="2014" name="Nature">
        <title>Sequential evolution of bacterial morphology by co-option of a developmental regulator.</title>
        <authorList>
            <person name="Jiang C."/>
            <person name="Brown P.J."/>
            <person name="Ducret A."/>
            <person name="Brun Y.V."/>
        </authorList>
    </citation>
    <scope>NUCLEOTIDE SEQUENCE [LARGE SCALE GENOMIC DNA]</scope>
    <source>
        <strain evidence="13 14">DSM 16100</strain>
    </source>
</reference>
<dbReference type="RefSeq" id="WP_018079868.1">
    <property type="nucleotide sequence ID" value="NZ_AQWM01000001.1"/>
</dbReference>
<dbReference type="EMBL" id="AWGB01000006">
    <property type="protein sequence ID" value="ESQ93932.1"/>
    <property type="molecule type" value="Genomic_DNA"/>
</dbReference>
<comment type="cofactor">
    <cofactor evidence="10">
        <name>FAD</name>
        <dbReference type="ChEBI" id="CHEBI:57692"/>
    </cofactor>
</comment>
<dbReference type="SUPFAM" id="SSF54373">
    <property type="entry name" value="FAD-linked reductases, C-terminal domain"/>
    <property type="match status" value="1"/>
</dbReference>
<dbReference type="GO" id="GO:0032259">
    <property type="term" value="P:methylation"/>
    <property type="evidence" value="ECO:0007669"/>
    <property type="project" value="UniProtKB-KW"/>
</dbReference>
<evidence type="ECO:0000256" key="1">
    <source>
        <dbReference type="ARBA" id="ARBA00022490"/>
    </source>
</evidence>
<evidence type="ECO:0000256" key="6">
    <source>
        <dbReference type="ARBA" id="ARBA00022694"/>
    </source>
</evidence>
<evidence type="ECO:0000313" key="13">
    <source>
        <dbReference type="EMBL" id="ESQ93932.1"/>
    </source>
</evidence>
<comment type="similarity">
    <text evidence="10">In the N-terminal section; belongs to the methyltransferase superfamily. tRNA (mnm(5)s(2)U34)-methyltransferase family.</text>
</comment>
<dbReference type="EC" id="2.1.1.61" evidence="10"/>
<comment type="subcellular location">
    <subcellularLocation>
        <location evidence="10">Cytoplasm</location>
    </subcellularLocation>
</comment>
<dbReference type="GO" id="GO:0004808">
    <property type="term" value="F:tRNA (5-methylaminomethyl-2-thiouridylate)(34)-methyltransferase activity"/>
    <property type="evidence" value="ECO:0007669"/>
    <property type="project" value="UniProtKB-EC"/>
</dbReference>
<keyword evidence="8 10" id="KW-0560">Oxidoreductase</keyword>
<organism evidence="13 14">
    <name type="scientific">Asticcacaulis benevestitus DSM 16100 = ATCC BAA-896</name>
    <dbReference type="NCBI Taxonomy" id="1121022"/>
    <lineage>
        <taxon>Bacteria</taxon>
        <taxon>Pseudomonadati</taxon>
        <taxon>Pseudomonadota</taxon>
        <taxon>Alphaproteobacteria</taxon>
        <taxon>Caulobacterales</taxon>
        <taxon>Caulobacteraceae</taxon>
        <taxon>Asticcacaulis</taxon>
    </lineage>
</organism>
<dbReference type="GO" id="GO:0005737">
    <property type="term" value="C:cytoplasm"/>
    <property type="evidence" value="ECO:0007669"/>
    <property type="project" value="UniProtKB-SubCell"/>
</dbReference>
<dbReference type="OrthoDB" id="9786494at2"/>
<dbReference type="EC" id="1.5.-.-" evidence="10"/>
<dbReference type="PANTHER" id="PTHR13847">
    <property type="entry name" value="SARCOSINE DEHYDROGENASE-RELATED"/>
    <property type="match status" value="1"/>
</dbReference>
<feature type="domain" description="FAD dependent oxidoreductase" evidence="11">
    <location>
        <begin position="244"/>
        <end position="565"/>
    </location>
</feature>
<evidence type="ECO:0000256" key="8">
    <source>
        <dbReference type="ARBA" id="ARBA00023002"/>
    </source>
</evidence>
<keyword evidence="5 10" id="KW-0949">S-adenosyl-L-methionine</keyword>
<dbReference type="AlphaFoldDB" id="V4PIZ6"/>
<comment type="caution">
    <text evidence="13">The sequence shown here is derived from an EMBL/GenBank/DDBJ whole genome shotgun (WGS) entry which is preliminary data.</text>
</comment>
<dbReference type="InterPro" id="IPR017610">
    <property type="entry name" value="tRNA_S-uridine_synth_MnmC_C"/>
</dbReference>
<dbReference type="NCBIfam" id="NF033855">
    <property type="entry name" value="tRNA_MNMC2"/>
    <property type="match status" value="1"/>
</dbReference>
<dbReference type="PATRIC" id="fig|1121022.4.peg.871"/>
<keyword evidence="2 10" id="KW-0489">Methyltransferase</keyword>